<dbReference type="Gene3D" id="1.20.120.80">
    <property type="entry name" value="Cytochrome c oxidase, subunit III, four-helix bundle"/>
    <property type="match status" value="1"/>
</dbReference>
<gene>
    <name evidence="10" type="ORF">QQ008_11780</name>
</gene>
<feature type="transmembrane region" description="Helical" evidence="8">
    <location>
        <begin position="64"/>
        <end position="86"/>
    </location>
</feature>
<feature type="transmembrane region" description="Helical" evidence="8">
    <location>
        <begin position="98"/>
        <end position="122"/>
    </location>
</feature>
<protein>
    <submittedName>
        <fullName evidence="10">Cytochrome C oxidase subunit III</fullName>
    </submittedName>
</protein>
<keyword evidence="6 8" id="KW-0472">Membrane</keyword>
<feature type="transmembrane region" description="Helical" evidence="8">
    <location>
        <begin position="30"/>
        <end position="52"/>
    </location>
</feature>
<keyword evidence="4 7" id="KW-0812">Transmembrane</keyword>
<dbReference type="InterPro" id="IPR024791">
    <property type="entry name" value="Cyt_c/ubiquinol_Oxase_su3"/>
</dbReference>
<name>A0ABT8KPU9_9BACT</name>
<evidence type="ECO:0000313" key="11">
    <source>
        <dbReference type="Proteomes" id="UP001172082"/>
    </source>
</evidence>
<evidence type="ECO:0000256" key="3">
    <source>
        <dbReference type="ARBA" id="ARBA00022475"/>
    </source>
</evidence>
<sequence>MLGKREENIQKQKGYPSLGKIERLHPYKMLAFLGMVISFLILAFMIIAFLISKPEIADNESFSFPKPLIIGMVLILLSTLSISRLLPSFESENIRRMFNSLVATSILALLFVGCQLLGWLQLEQNGPDIFQDPSIAFLYIIFGLHAAHLVTGLSFLTYFLIYTFNLNKDPVRSLIAVTNPYQRVKIEMFVAFWYFFNFFWMVMFFFMLFTF</sequence>
<keyword evidence="3" id="KW-1003">Cell membrane</keyword>
<reference evidence="10" key="1">
    <citation type="submission" date="2023-06" db="EMBL/GenBank/DDBJ databases">
        <title>Genomic of Parafulvivirga corallium.</title>
        <authorList>
            <person name="Wang G."/>
        </authorList>
    </citation>
    <scope>NUCLEOTIDE SEQUENCE</scope>
    <source>
        <strain evidence="10">BMA10</strain>
    </source>
</reference>
<dbReference type="InterPro" id="IPR035973">
    <property type="entry name" value="Cyt_c_oxidase_su3-like_sf"/>
</dbReference>
<dbReference type="InterPro" id="IPR000298">
    <property type="entry name" value="Cyt_c_oxidase-like_su3"/>
</dbReference>
<proteinExistence type="inferred from homology"/>
<evidence type="ECO:0000256" key="5">
    <source>
        <dbReference type="ARBA" id="ARBA00022989"/>
    </source>
</evidence>
<dbReference type="RefSeq" id="WP_346752075.1">
    <property type="nucleotide sequence ID" value="NZ_JAUJEA010000003.1"/>
</dbReference>
<dbReference type="InterPro" id="IPR013833">
    <property type="entry name" value="Cyt_c_oxidase_su3_a-hlx"/>
</dbReference>
<feature type="transmembrane region" description="Helical" evidence="8">
    <location>
        <begin position="134"/>
        <end position="165"/>
    </location>
</feature>
<evidence type="ECO:0000256" key="2">
    <source>
        <dbReference type="ARBA" id="ARBA00010581"/>
    </source>
</evidence>
<evidence type="ECO:0000256" key="6">
    <source>
        <dbReference type="ARBA" id="ARBA00023136"/>
    </source>
</evidence>
<evidence type="ECO:0000313" key="10">
    <source>
        <dbReference type="EMBL" id="MDN5202052.1"/>
    </source>
</evidence>
<dbReference type="PANTHER" id="PTHR11403">
    <property type="entry name" value="CYTOCHROME C OXIDASE SUBUNIT III"/>
    <property type="match status" value="1"/>
</dbReference>
<comment type="caution">
    <text evidence="10">The sequence shown here is derived from an EMBL/GenBank/DDBJ whole genome shotgun (WGS) entry which is preliminary data.</text>
</comment>
<evidence type="ECO:0000256" key="4">
    <source>
        <dbReference type="ARBA" id="ARBA00022692"/>
    </source>
</evidence>
<evidence type="ECO:0000259" key="9">
    <source>
        <dbReference type="PROSITE" id="PS50253"/>
    </source>
</evidence>
<dbReference type="PROSITE" id="PS50253">
    <property type="entry name" value="COX3"/>
    <property type="match status" value="1"/>
</dbReference>
<comment type="subcellular location">
    <subcellularLocation>
        <location evidence="1 7">Cell membrane</location>
        <topology evidence="1 7">Multi-pass membrane protein</topology>
    </subcellularLocation>
</comment>
<accession>A0ABT8KPU9</accession>
<dbReference type="EMBL" id="JAUJEA010000003">
    <property type="protein sequence ID" value="MDN5202052.1"/>
    <property type="molecule type" value="Genomic_DNA"/>
</dbReference>
<evidence type="ECO:0000256" key="1">
    <source>
        <dbReference type="ARBA" id="ARBA00004651"/>
    </source>
</evidence>
<dbReference type="SUPFAM" id="SSF81452">
    <property type="entry name" value="Cytochrome c oxidase subunit III-like"/>
    <property type="match status" value="1"/>
</dbReference>
<feature type="transmembrane region" description="Helical" evidence="8">
    <location>
        <begin position="186"/>
        <end position="209"/>
    </location>
</feature>
<dbReference type="Proteomes" id="UP001172082">
    <property type="component" value="Unassembled WGS sequence"/>
</dbReference>
<keyword evidence="5 8" id="KW-1133">Transmembrane helix</keyword>
<dbReference type="PANTHER" id="PTHR11403:SF2">
    <property type="entry name" value="CYTOCHROME BO(3) UBIQUINOL OXIDASE SUBUNIT 3"/>
    <property type="match status" value="1"/>
</dbReference>
<organism evidence="10 11">
    <name type="scientific">Splendidivirga corallicola</name>
    <dbReference type="NCBI Taxonomy" id="3051826"/>
    <lineage>
        <taxon>Bacteria</taxon>
        <taxon>Pseudomonadati</taxon>
        <taxon>Bacteroidota</taxon>
        <taxon>Cytophagia</taxon>
        <taxon>Cytophagales</taxon>
        <taxon>Splendidivirgaceae</taxon>
        <taxon>Splendidivirga</taxon>
    </lineage>
</organism>
<evidence type="ECO:0000256" key="7">
    <source>
        <dbReference type="RuleBase" id="RU003376"/>
    </source>
</evidence>
<comment type="similarity">
    <text evidence="2 7">Belongs to the cytochrome c oxidase subunit 3 family.</text>
</comment>
<keyword evidence="11" id="KW-1185">Reference proteome</keyword>
<evidence type="ECO:0000256" key="8">
    <source>
        <dbReference type="SAM" id="Phobius"/>
    </source>
</evidence>
<feature type="domain" description="Heme-copper oxidase subunit III family profile" evidence="9">
    <location>
        <begin position="1"/>
        <end position="211"/>
    </location>
</feature>